<sequence length="318" mass="35720">MYAKPNAQPQYNQVPHTPLWWIQTGVPETTTHPNSNLPVQMAANVKATPGTTHRLGRDPSRSAQNDDPPHKQPPRPMTRSTWCMVLISRRMNTDVKTPVTPPPYQHLNDRAQGVPTQTGMQDYIRSPRAWALCKIVYPTPTAAGILNSIQRTPDYKPAERKPQTMAATETRMNPCKRKLGMTPTNDDRREDPSKGVVRAGVHSPVPTPHSGCGVLQTLARTRERQPQTHGTTRRERNPRMTPHKRKPQGGPYNPPYEPEYRAPAPHTTAAGVGYCKILNQNPLNPNHKPAEWTPANKNRITKTRTLEVCQMEPPDRGK</sequence>
<evidence type="ECO:0000313" key="3">
    <source>
        <dbReference type="Proteomes" id="UP000886523"/>
    </source>
</evidence>
<dbReference type="Proteomes" id="UP000886523">
    <property type="component" value="Unassembled WGS sequence"/>
</dbReference>
<evidence type="ECO:0000313" key="2">
    <source>
        <dbReference type="EMBL" id="KAF9505220.1"/>
    </source>
</evidence>
<protein>
    <submittedName>
        <fullName evidence="2">Uncharacterized protein</fullName>
    </submittedName>
</protein>
<feature type="region of interest" description="Disordered" evidence="1">
    <location>
        <begin position="48"/>
        <end position="80"/>
    </location>
</feature>
<accession>A0A9P6AG16</accession>
<feature type="region of interest" description="Disordered" evidence="1">
    <location>
        <begin position="176"/>
        <end position="195"/>
    </location>
</feature>
<dbReference type="EMBL" id="MU129166">
    <property type="protein sequence ID" value="KAF9505220.1"/>
    <property type="molecule type" value="Genomic_DNA"/>
</dbReference>
<gene>
    <name evidence="2" type="ORF">BS47DRAFT_1368239</name>
</gene>
<proteinExistence type="predicted"/>
<evidence type="ECO:0000256" key="1">
    <source>
        <dbReference type="SAM" id="MobiDB-lite"/>
    </source>
</evidence>
<name>A0A9P6AG16_9AGAM</name>
<keyword evidence="3" id="KW-1185">Reference proteome</keyword>
<organism evidence="2 3">
    <name type="scientific">Hydnum rufescens UP504</name>
    <dbReference type="NCBI Taxonomy" id="1448309"/>
    <lineage>
        <taxon>Eukaryota</taxon>
        <taxon>Fungi</taxon>
        <taxon>Dikarya</taxon>
        <taxon>Basidiomycota</taxon>
        <taxon>Agaricomycotina</taxon>
        <taxon>Agaricomycetes</taxon>
        <taxon>Cantharellales</taxon>
        <taxon>Hydnaceae</taxon>
        <taxon>Hydnum</taxon>
    </lineage>
</organism>
<feature type="compositionally biased region" description="Basic and acidic residues" evidence="1">
    <location>
        <begin position="220"/>
        <end position="238"/>
    </location>
</feature>
<feature type="region of interest" description="Disordered" evidence="1">
    <location>
        <begin position="220"/>
        <end position="260"/>
    </location>
</feature>
<comment type="caution">
    <text evidence="2">The sequence shown here is derived from an EMBL/GenBank/DDBJ whole genome shotgun (WGS) entry which is preliminary data.</text>
</comment>
<reference evidence="2" key="1">
    <citation type="journal article" date="2020" name="Nat. Commun.">
        <title>Large-scale genome sequencing of mycorrhizal fungi provides insights into the early evolution of symbiotic traits.</title>
        <authorList>
            <person name="Miyauchi S."/>
            <person name="Kiss E."/>
            <person name="Kuo A."/>
            <person name="Drula E."/>
            <person name="Kohler A."/>
            <person name="Sanchez-Garcia M."/>
            <person name="Morin E."/>
            <person name="Andreopoulos B."/>
            <person name="Barry K.W."/>
            <person name="Bonito G."/>
            <person name="Buee M."/>
            <person name="Carver A."/>
            <person name="Chen C."/>
            <person name="Cichocki N."/>
            <person name="Clum A."/>
            <person name="Culley D."/>
            <person name="Crous P.W."/>
            <person name="Fauchery L."/>
            <person name="Girlanda M."/>
            <person name="Hayes R.D."/>
            <person name="Keri Z."/>
            <person name="LaButti K."/>
            <person name="Lipzen A."/>
            <person name="Lombard V."/>
            <person name="Magnuson J."/>
            <person name="Maillard F."/>
            <person name="Murat C."/>
            <person name="Nolan M."/>
            <person name="Ohm R.A."/>
            <person name="Pangilinan J."/>
            <person name="Pereira M.F."/>
            <person name="Perotto S."/>
            <person name="Peter M."/>
            <person name="Pfister S."/>
            <person name="Riley R."/>
            <person name="Sitrit Y."/>
            <person name="Stielow J.B."/>
            <person name="Szollosi G."/>
            <person name="Zifcakova L."/>
            <person name="Stursova M."/>
            <person name="Spatafora J.W."/>
            <person name="Tedersoo L."/>
            <person name="Vaario L.M."/>
            <person name="Yamada A."/>
            <person name="Yan M."/>
            <person name="Wang P."/>
            <person name="Xu J."/>
            <person name="Bruns T."/>
            <person name="Baldrian P."/>
            <person name="Vilgalys R."/>
            <person name="Dunand C."/>
            <person name="Henrissat B."/>
            <person name="Grigoriev I.V."/>
            <person name="Hibbett D."/>
            <person name="Nagy L.G."/>
            <person name="Martin F.M."/>
        </authorList>
    </citation>
    <scope>NUCLEOTIDE SEQUENCE</scope>
    <source>
        <strain evidence="2">UP504</strain>
    </source>
</reference>
<dbReference type="AlphaFoldDB" id="A0A9P6AG16"/>